<feature type="region of interest" description="Disordered" evidence="1">
    <location>
        <begin position="232"/>
        <end position="257"/>
    </location>
</feature>
<name>A0A3A8ALR4_9HYPH</name>
<comment type="caution">
    <text evidence="3">The sequence shown here is derived from an EMBL/GenBank/DDBJ whole genome shotgun (WGS) entry which is preliminary data.</text>
</comment>
<dbReference type="AlphaFoldDB" id="A0A3A8ALR4"/>
<accession>A0A3A8ALR4</accession>
<evidence type="ECO:0000313" key="4">
    <source>
        <dbReference type="Proteomes" id="UP000246132"/>
    </source>
</evidence>
<sequence length="257" mass="27851">MRLLGALDRHGAVPVTDGGAGTCVLHLTDIRAVRCPAAQFEAMVRKGWLDLSACPSTGRTLASVSNDGLTWRKRTMAGGDFAGQHRQVTSTAIDGQSGLIRNNAESPLARLARPGGSRGGAWLEQSHLLAGERLRSDFEFGQLAASVSVSWDPARTVRDGGGAKGRQDLSDRALDARARFNRALDAVGPELAGLLADVCCFLKGLEQVELERKWPRRSAKVVLRTALEALDRHYNPPPPDAPRRMRHWGGSDYRPPM</sequence>
<dbReference type="Proteomes" id="UP000246132">
    <property type="component" value="Unassembled WGS sequence"/>
</dbReference>
<keyword evidence="4" id="KW-1185">Reference proteome</keyword>
<dbReference type="Pfam" id="PF20057">
    <property type="entry name" value="DUF6456"/>
    <property type="match status" value="1"/>
</dbReference>
<dbReference type="InterPro" id="IPR045599">
    <property type="entry name" value="DUF6456"/>
</dbReference>
<organism evidence="3 4">
    <name type="scientific">Oceaniradius stylonematis</name>
    <dbReference type="NCBI Taxonomy" id="2184161"/>
    <lineage>
        <taxon>Bacteria</taxon>
        <taxon>Pseudomonadati</taxon>
        <taxon>Pseudomonadota</taxon>
        <taxon>Alphaproteobacteria</taxon>
        <taxon>Hyphomicrobiales</taxon>
        <taxon>Ahrensiaceae</taxon>
        <taxon>Oceaniradius</taxon>
    </lineage>
</organism>
<evidence type="ECO:0000313" key="3">
    <source>
        <dbReference type="EMBL" id="RKF06671.1"/>
    </source>
</evidence>
<gene>
    <name evidence="3" type="ORF">DEM25_010500</name>
</gene>
<evidence type="ECO:0000256" key="1">
    <source>
        <dbReference type="SAM" id="MobiDB-lite"/>
    </source>
</evidence>
<dbReference type="EMBL" id="QFWV02000006">
    <property type="protein sequence ID" value="RKF06671.1"/>
    <property type="molecule type" value="Genomic_DNA"/>
</dbReference>
<feature type="domain" description="DUF6456" evidence="2">
    <location>
        <begin position="102"/>
        <end position="235"/>
    </location>
</feature>
<reference evidence="3 4" key="1">
    <citation type="journal article" date="2018" name="Int. J. Syst. Bacteriol.">
        <title>Oceaniradius stylonemae gen. nov., sp. nov., isolated from a red alga, Stylonema cornu-cervi.</title>
        <authorList>
            <person name="Jeong S."/>
        </authorList>
    </citation>
    <scope>NUCLEOTIDE SEQUENCE [LARGE SCALE GENOMIC DNA]</scope>
    <source>
        <strain evidence="3 4">StC1</strain>
    </source>
</reference>
<protein>
    <recommendedName>
        <fullName evidence="2">DUF6456 domain-containing protein</fullName>
    </recommendedName>
</protein>
<proteinExistence type="predicted"/>
<evidence type="ECO:0000259" key="2">
    <source>
        <dbReference type="Pfam" id="PF20057"/>
    </source>
</evidence>